<dbReference type="Proteomes" id="UP000291084">
    <property type="component" value="Chromosome 8"/>
</dbReference>
<accession>A0A0S3SR39</accession>
<keyword evidence="1" id="KW-0812">Transmembrane</keyword>
<evidence type="ECO:0000313" key="3">
    <source>
        <dbReference type="Proteomes" id="UP000291084"/>
    </source>
</evidence>
<dbReference type="AlphaFoldDB" id="A0A0S3SR39"/>
<name>A0A0S3SR39_PHAAN</name>
<protein>
    <submittedName>
        <fullName evidence="2">Uncharacterized protein</fullName>
    </submittedName>
</protein>
<organism evidence="2 3">
    <name type="scientific">Vigna angularis var. angularis</name>
    <dbReference type="NCBI Taxonomy" id="157739"/>
    <lineage>
        <taxon>Eukaryota</taxon>
        <taxon>Viridiplantae</taxon>
        <taxon>Streptophyta</taxon>
        <taxon>Embryophyta</taxon>
        <taxon>Tracheophyta</taxon>
        <taxon>Spermatophyta</taxon>
        <taxon>Magnoliopsida</taxon>
        <taxon>eudicotyledons</taxon>
        <taxon>Gunneridae</taxon>
        <taxon>Pentapetalae</taxon>
        <taxon>rosids</taxon>
        <taxon>fabids</taxon>
        <taxon>Fabales</taxon>
        <taxon>Fabaceae</taxon>
        <taxon>Papilionoideae</taxon>
        <taxon>50 kb inversion clade</taxon>
        <taxon>NPAAA clade</taxon>
        <taxon>indigoferoid/millettioid clade</taxon>
        <taxon>Phaseoleae</taxon>
        <taxon>Vigna</taxon>
    </lineage>
</organism>
<feature type="transmembrane region" description="Helical" evidence="1">
    <location>
        <begin position="48"/>
        <end position="70"/>
    </location>
</feature>
<sequence length="72" mass="8290">MLCCSPRAAIFAFTASHQNHHHTYSFFQPFSSFPYGSTTPLTSRFQTILGPLLMQWVILYMFSCFLISILHV</sequence>
<reference evidence="2 3" key="1">
    <citation type="journal article" date="2015" name="Sci. Rep.">
        <title>The power of single molecule real-time sequencing technology in the de novo assembly of a eukaryotic genome.</title>
        <authorList>
            <person name="Sakai H."/>
            <person name="Naito K."/>
            <person name="Ogiso-Tanaka E."/>
            <person name="Takahashi Y."/>
            <person name="Iseki K."/>
            <person name="Muto C."/>
            <person name="Satou K."/>
            <person name="Teruya K."/>
            <person name="Shiroma A."/>
            <person name="Shimoji M."/>
            <person name="Hirano T."/>
            <person name="Itoh T."/>
            <person name="Kaga A."/>
            <person name="Tomooka N."/>
        </authorList>
    </citation>
    <scope>NUCLEOTIDE SEQUENCE [LARGE SCALE GENOMIC DNA]</scope>
    <source>
        <strain evidence="3">cv. Shumari</strain>
    </source>
</reference>
<keyword evidence="1" id="KW-0472">Membrane</keyword>
<evidence type="ECO:0000256" key="1">
    <source>
        <dbReference type="SAM" id="Phobius"/>
    </source>
</evidence>
<keyword evidence="1" id="KW-1133">Transmembrane helix</keyword>
<evidence type="ECO:0000313" key="2">
    <source>
        <dbReference type="EMBL" id="BAT95297.1"/>
    </source>
</evidence>
<gene>
    <name evidence="2" type="primary">Vigan.08G199800</name>
    <name evidence="2" type="ORF">VIGAN_08199800</name>
</gene>
<proteinExistence type="predicted"/>
<keyword evidence="3" id="KW-1185">Reference proteome</keyword>
<dbReference type="EMBL" id="AP015041">
    <property type="protein sequence ID" value="BAT95297.1"/>
    <property type="molecule type" value="Genomic_DNA"/>
</dbReference>